<sequence>MNLLRTKFPDRIISRNSAVNWPPRSCDLTPLDCFLWGYVKDQVYADDPQSIEAFKTNIRRVIGEIQSQLCKNIIENFDKRIDVCKRGRGHLSDILFDS</sequence>
<protein>
    <submittedName>
        <fullName evidence="1">Uncharacterized protein</fullName>
    </submittedName>
</protein>
<dbReference type="PANTHER" id="PTHR47326">
    <property type="entry name" value="TRANSPOSABLE ELEMENT TC3 TRANSPOSASE-LIKE PROTEIN"/>
    <property type="match status" value="1"/>
</dbReference>
<reference evidence="1 2" key="1">
    <citation type="submission" date="2015-07" db="EMBL/GenBank/DDBJ databases">
        <title>The genome of Dufourea novaeangliae.</title>
        <authorList>
            <person name="Pan H."/>
            <person name="Kapheim K."/>
        </authorList>
    </citation>
    <scope>NUCLEOTIDE SEQUENCE [LARGE SCALE GENOMIC DNA]</scope>
    <source>
        <strain evidence="1">0120121106</strain>
        <tissue evidence="1">Whole body</tissue>
    </source>
</reference>
<evidence type="ECO:0000313" key="2">
    <source>
        <dbReference type="Proteomes" id="UP000076502"/>
    </source>
</evidence>
<dbReference type="Proteomes" id="UP000076502">
    <property type="component" value="Unassembled WGS sequence"/>
</dbReference>
<dbReference type="InterPro" id="IPR036397">
    <property type="entry name" value="RNaseH_sf"/>
</dbReference>
<dbReference type="AlphaFoldDB" id="A0A154PBD1"/>
<dbReference type="GO" id="GO:0003676">
    <property type="term" value="F:nucleic acid binding"/>
    <property type="evidence" value="ECO:0007669"/>
    <property type="project" value="InterPro"/>
</dbReference>
<dbReference type="EMBL" id="KQ434867">
    <property type="protein sequence ID" value="KZC09143.1"/>
    <property type="molecule type" value="Genomic_DNA"/>
</dbReference>
<proteinExistence type="predicted"/>
<name>A0A154PBD1_DUFNO</name>
<gene>
    <name evidence="1" type="ORF">WN55_00743</name>
</gene>
<organism evidence="1 2">
    <name type="scientific">Dufourea novaeangliae</name>
    <name type="common">Sweat bee</name>
    <dbReference type="NCBI Taxonomy" id="178035"/>
    <lineage>
        <taxon>Eukaryota</taxon>
        <taxon>Metazoa</taxon>
        <taxon>Ecdysozoa</taxon>
        <taxon>Arthropoda</taxon>
        <taxon>Hexapoda</taxon>
        <taxon>Insecta</taxon>
        <taxon>Pterygota</taxon>
        <taxon>Neoptera</taxon>
        <taxon>Endopterygota</taxon>
        <taxon>Hymenoptera</taxon>
        <taxon>Apocrita</taxon>
        <taxon>Aculeata</taxon>
        <taxon>Apoidea</taxon>
        <taxon>Anthophila</taxon>
        <taxon>Halictidae</taxon>
        <taxon>Rophitinae</taxon>
        <taxon>Dufourea</taxon>
    </lineage>
</organism>
<accession>A0A154PBD1</accession>
<dbReference type="PANTHER" id="PTHR47326:SF1">
    <property type="entry name" value="HTH PSQ-TYPE DOMAIN-CONTAINING PROTEIN"/>
    <property type="match status" value="1"/>
</dbReference>
<dbReference type="OrthoDB" id="9986793at2759"/>
<dbReference type="Gene3D" id="3.30.420.10">
    <property type="entry name" value="Ribonuclease H-like superfamily/Ribonuclease H"/>
    <property type="match status" value="1"/>
</dbReference>
<keyword evidence="2" id="KW-1185">Reference proteome</keyword>
<evidence type="ECO:0000313" key="1">
    <source>
        <dbReference type="EMBL" id="KZC09143.1"/>
    </source>
</evidence>